<comment type="caution">
    <text evidence="2">The sequence shown here is derived from an EMBL/GenBank/DDBJ whole genome shotgun (WGS) entry which is preliminary data.</text>
</comment>
<evidence type="ECO:0000313" key="2">
    <source>
        <dbReference type="EMBL" id="MBI6882475.1"/>
    </source>
</evidence>
<dbReference type="Pfam" id="PF18760">
    <property type="entry name" value="ART-PolyVal"/>
    <property type="match status" value="1"/>
</dbReference>
<dbReference type="Proteomes" id="UP000637061">
    <property type="component" value="Unassembled WGS sequence"/>
</dbReference>
<sequence>MIMYHGTNYSFEKFDKKYLGMSCSNPTTIFGFFFTDSVNDAISWAKESARKSALDKNPKVVEVFLDLKKVKKISYEQFFYYLQKARKSTIEKHLGEWMAEGFDGLSVRRNGCEWICSFCDNQVEVVKIYEGSELRHLASEASNSVEP</sequence>
<reference evidence="2" key="1">
    <citation type="submission" date="2020-12" db="EMBL/GenBank/DDBJ databases">
        <title>Enhanced detection system for hospital associated transmission using whole genome sequencing surveillance.</title>
        <authorList>
            <person name="Harrison L.H."/>
            <person name="Van Tyne D."/>
            <person name="Marsh J.W."/>
            <person name="Griffith M.P."/>
            <person name="Snyder D.J."/>
            <person name="Cooper V.S."/>
            <person name="Mustapha M."/>
        </authorList>
    </citation>
    <scope>NUCLEOTIDE SEQUENCE</scope>
    <source>
        <strain evidence="2">PSB00042</strain>
    </source>
</reference>
<dbReference type="EMBL" id="JAEHTE010000001">
    <property type="protein sequence ID" value="MBI6882475.1"/>
    <property type="molecule type" value="Genomic_DNA"/>
</dbReference>
<organism evidence="2 3">
    <name type="scientific">Pseudomonas putida</name>
    <name type="common">Arthrobacter siderocapsulatus</name>
    <dbReference type="NCBI Taxonomy" id="303"/>
    <lineage>
        <taxon>Bacteria</taxon>
        <taxon>Pseudomonadati</taxon>
        <taxon>Pseudomonadota</taxon>
        <taxon>Gammaproteobacteria</taxon>
        <taxon>Pseudomonadales</taxon>
        <taxon>Pseudomonadaceae</taxon>
        <taxon>Pseudomonas</taxon>
    </lineage>
</organism>
<evidence type="ECO:0000259" key="1">
    <source>
        <dbReference type="Pfam" id="PF18760"/>
    </source>
</evidence>
<feature type="domain" description="ART-PolyVal-like" evidence="1">
    <location>
        <begin position="1"/>
        <end position="123"/>
    </location>
</feature>
<name>A0A8I1JJK6_PSEPU</name>
<proteinExistence type="predicted"/>
<dbReference type="InterPro" id="IPR049522">
    <property type="entry name" value="ART-PolyVal_dom"/>
</dbReference>
<evidence type="ECO:0000313" key="3">
    <source>
        <dbReference type="Proteomes" id="UP000637061"/>
    </source>
</evidence>
<protein>
    <recommendedName>
        <fullName evidence="1">ART-PolyVal-like domain-containing protein</fullName>
    </recommendedName>
</protein>
<dbReference type="AlphaFoldDB" id="A0A8I1JJK6"/>
<gene>
    <name evidence="2" type="ORF">JEU22_00960</name>
</gene>
<dbReference type="RefSeq" id="WP_198746092.1">
    <property type="nucleotide sequence ID" value="NZ_JAEHTE010000001.1"/>
</dbReference>
<accession>A0A8I1JJK6</accession>